<proteinExistence type="predicted"/>
<organism evidence="1 2">
    <name type="scientific">Thermococcus waiotapuensis</name>
    <dbReference type="NCBI Taxonomy" id="90909"/>
    <lineage>
        <taxon>Archaea</taxon>
        <taxon>Methanobacteriati</taxon>
        <taxon>Methanobacteriota</taxon>
        <taxon>Thermococci</taxon>
        <taxon>Thermococcales</taxon>
        <taxon>Thermococcaceae</taxon>
        <taxon>Thermococcus</taxon>
    </lineage>
</organism>
<reference evidence="1 2" key="1">
    <citation type="submission" date="2023-08" db="EMBL/GenBank/DDBJ databases">
        <title>Draft genome sequence of Thermococcus waiotapuensis WT1T, a thermophilic sulphur-dependent archaeon from order Thermococcales.</title>
        <authorList>
            <person name="Manners S.H."/>
            <person name="Carere C.R."/>
            <person name="Dhami M.K."/>
            <person name="Dobson R.C.J."/>
            <person name="Stott M.B."/>
        </authorList>
    </citation>
    <scope>NUCLEOTIDE SEQUENCE [LARGE SCALE GENOMIC DNA]</scope>
    <source>
        <strain evidence="1 2">WT1</strain>
    </source>
</reference>
<comment type="caution">
    <text evidence="1">The sequence shown here is derived from an EMBL/GenBank/DDBJ whole genome shotgun (WGS) entry which is preliminary data.</text>
</comment>
<sequence length="178" mass="20097">MKWKPLFAALIGLLMLGVTAGSASATVWGTPAGSRTGATEDGIQPRLTFGVSYRGVEVSFSVSWNDHHGAAWGVWQWANYDDSINKYIGFYAGSTYQTKGYSTPIIGYTKIDYSVSLDVGEPFAYRSKDGMLYYIKTYYHVIVYKKTDKWFWDHPKIEKIVDFGECVSYFIPSPEYIV</sequence>
<evidence type="ECO:0000313" key="1">
    <source>
        <dbReference type="EMBL" id="MDV3103186.1"/>
    </source>
</evidence>
<gene>
    <name evidence="1" type="ORF">RBI02_01300</name>
</gene>
<name>A0AAE4NV39_9EURY</name>
<protein>
    <submittedName>
        <fullName evidence="1">Uncharacterized protein</fullName>
    </submittedName>
</protein>
<dbReference type="AlphaFoldDB" id="A0AAE4NV39"/>
<dbReference type="Proteomes" id="UP001245683">
    <property type="component" value="Unassembled WGS sequence"/>
</dbReference>
<accession>A0AAE4NV39</accession>
<dbReference type="EMBL" id="JAVDZE010000001">
    <property type="protein sequence ID" value="MDV3103186.1"/>
    <property type="molecule type" value="Genomic_DNA"/>
</dbReference>
<evidence type="ECO:0000313" key="2">
    <source>
        <dbReference type="Proteomes" id="UP001245683"/>
    </source>
</evidence>
<dbReference type="RefSeq" id="WP_315339634.1">
    <property type="nucleotide sequence ID" value="NZ_JAVDZE010000001.1"/>
</dbReference>
<keyword evidence="2" id="KW-1185">Reference proteome</keyword>